<dbReference type="InterPro" id="IPR036895">
    <property type="entry name" value="Uracil-DNA_glycosylase-like_sf"/>
</dbReference>
<evidence type="ECO:0000256" key="10">
    <source>
        <dbReference type="RuleBase" id="RU003780"/>
    </source>
</evidence>
<evidence type="ECO:0000313" key="12">
    <source>
        <dbReference type="EMBL" id="GEM46601.1"/>
    </source>
</evidence>
<dbReference type="SUPFAM" id="SSF52141">
    <property type="entry name" value="Uracil-DNA glycosylase-like"/>
    <property type="match status" value="1"/>
</dbReference>
<evidence type="ECO:0000313" key="13">
    <source>
        <dbReference type="Proteomes" id="UP000321306"/>
    </source>
</evidence>
<gene>
    <name evidence="8 12" type="primary">ung</name>
    <name evidence="12" type="ORF">DC3_22360</name>
</gene>
<dbReference type="InterPro" id="IPR005122">
    <property type="entry name" value="Uracil-DNA_glycosylase-like"/>
</dbReference>
<keyword evidence="6 8" id="KW-0378">Hydrolase</keyword>
<name>A0A511N2G1_DEIC1</name>
<dbReference type="EC" id="3.2.2.27" evidence="4 8"/>
<comment type="catalytic activity">
    <reaction evidence="1 8 10">
        <text>Hydrolyzes single-stranded DNA or mismatched double-stranded DNA and polynucleotides, releasing free uracil.</text>
        <dbReference type="EC" id="3.2.2.27"/>
    </reaction>
</comment>
<reference evidence="12 13" key="1">
    <citation type="submission" date="2019-07" db="EMBL/GenBank/DDBJ databases">
        <title>Whole genome shotgun sequence of Deinococcus cellulosilyticus NBRC 106333.</title>
        <authorList>
            <person name="Hosoyama A."/>
            <person name="Uohara A."/>
            <person name="Ohji S."/>
            <person name="Ichikawa N."/>
        </authorList>
    </citation>
    <scope>NUCLEOTIDE SEQUENCE [LARGE SCALE GENOMIC DNA]</scope>
    <source>
        <strain evidence="12 13">NBRC 106333</strain>
    </source>
</reference>
<dbReference type="NCBIfam" id="NF003591">
    <property type="entry name" value="PRK05254.1-4"/>
    <property type="match status" value="1"/>
</dbReference>
<evidence type="ECO:0000256" key="2">
    <source>
        <dbReference type="ARBA" id="ARBA00002631"/>
    </source>
</evidence>
<evidence type="ECO:0000256" key="1">
    <source>
        <dbReference type="ARBA" id="ARBA00001400"/>
    </source>
</evidence>
<sequence>MNLRELIPADWQDVLKDVLDSPKFAALEAFLEEQYANNKVYPPREDLFSALRLTPYANVRVLILGQDPYHGAGQAHGLSFSVKKGVTPPPSLKNIYKELKEDVGFKAPKHGELIHWAEQGVLMLNAVLTVREAEPNSHANQGWEEFTDAIIQAVNRKTERVVFILWGSYARKKKKLISGPQHVVLESGHPSPLSVKHFLGSRPFSRTNQALEEANLPPIDWQLPEG</sequence>
<comment type="caution">
    <text evidence="12">The sequence shown here is derived from an EMBL/GenBank/DDBJ whole genome shotgun (WGS) entry which is preliminary data.</text>
</comment>
<dbReference type="NCBIfam" id="NF003588">
    <property type="entry name" value="PRK05254.1-1"/>
    <property type="match status" value="1"/>
</dbReference>
<evidence type="ECO:0000256" key="4">
    <source>
        <dbReference type="ARBA" id="ARBA00012030"/>
    </source>
</evidence>
<keyword evidence="7 8" id="KW-0234">DNA repair</keyword>
<evidence type="ECO:0000256" key="3">
    <source>
        <dbReference type="ARBA" id="ARBA00008184"/>
    </source>
</evidence>
<dbReference type="RefSeq" id="WP_146884405.1">
    <property type="nucleotide sequence ID" value="NZ_BJXB01000008.1"/>
</dbReference>
<dbReference type="GO" id="GO:0005737">
    <property type="term" value="C:cytoplasm"/>
    <property type="evidence" value="ECO:0007669"/>
    <property type="project" value="UniProtKB-SubCell"/>
</dbReference>
<dbReference type="OrthoDB" id="9804372at2"/>
<dbReference type="InterPro" id="IPR018085">
    <property type="entry name" value="Ura-DNA_Glyclase_AS"/>
</dbReference>
<dbReference type="InterPro" id="IPR002043">
    <property type="entry name" value="UDG_fam1"/>
</dbReference>
<keyword evidence="13" id="KW-1185">Reference proteome</keyword>
<dbReference type="GO" id="GO:0097510">
    <property type="term" value="P:base-excision repair, AP site formation via deaminated base removal"/>
    <property type="evidence" value="ECO:0007669"/>
    <property type="project" value="TreeGrafter"/>
</dbReference>
<dbReference type="Pfam" id="PF03167">
    <property type="entry name" value="UDG"/>
    <property type="match status" value="1"/>
</dbReference>
<evidence type="ECO:0000256" key="6">
    <source>
        <dbReference type="ARBA" id="ARBA00022801"/>
    </source>
</evidence>
<proteinExistence type="inferred from homology"/>
<dbReference type="FunFam" id="3.40.470.10:FF:000001">
    <property type="entry name" value="Uracil-DNA glycosylase"/>
    <property type="match status" value="1"/>
</dbReference>
<evidence type="ECO:0000256" key="7">
    <source>
        <dbReference type="ARBA" id="ARBA00023204"/>
    </source>
</evidence>
<feature type="domain" description="Uracil-DNA glycosylase-like" evidence="11">
    <location>
        <begin position="52"/>
        <end position="211"/>
    </location>
</feature>
<evidence type="ECO:0000256" key="9">
    <source>
        <dbReference type="PROSITE-ProRule" id="PRU10072"/>
    </source>
</evidence>
<dbReference type="CDD" id="cd10027">
    <property type="entry name" value="UDG-F1-like"/>
    <property type="match status" value="1"/>
</dbReference>
<dbReference type="NCBIfam" id="NF003592">
    <property type="entry name" value="PRK05254.1-5"/>
    <property type="match status" value="1"/>
</dbReference>
<dbReference type="AlphaFoldDB" id="A0A511N2G1"/>
<dbReference type="HAMAP" id="MF_00148">
    <property type="entry name" value="UDG"/>
    <property type="match status" value="1"/>
</dbReference>
<protein>
    <recommendedName>
        <fullName evidence="4 8">Uracil-DNA glycosylase</fullName>
        <shortName evidence="8">UDG</shortName>
        <ecNumber evidence="4 8">3.2.2.27</ecNumber>
    </recommendedName>
</protein>
<organism evidence="12 13">
    <name type="scientific">Deinococcus cellulosilyticus (strain DSM 18568 / NBRC 106333 / KACC 11606 / 5516J-15)</name>
    <dbReference type="NCBI Taxonomy" id="1223518"/>
    <lineage>
        <taxon>Bacteria</taxon>
        <taxon>Thermotogati</taxon>
        <taxon>Deinococcota</taxon>
        <taxon>Deinococci</taxon>
        <taxon>Deinococcales</taxon>
        <taxon>Deinococcaceae</taxon>
        <taxon>Deinococcus</taxon>
    </lineage>
</organism>
<dbReference type="PANTHER" id="PTHR11264">
    <property type="entry name" value="URACIL-DNA GLYCOSYLASE"/>
    <property type="match status" value="1"/>
</dbReference>
<keyword evidence="8" id="KW-0963">Cytoplasm</keyword>
<dbReference type="NCBIfam" id="NF003589">
    <property type="entry name" value="PRK05254.1-2"/>
    <property type="match status" value="1"/>
</dbReference>
<dbReference type="PANTHER" id="PTHR11264:SF0">
    <property type="entry name" value="URACIL-DNA GLYCOSYLASE"/>
    <property type="match status" value="1"/>
</dbReference>
<comment type="similarity">
    <text evidence="3 8 10">Belongs to the uracil-DNA glycosylase (UDG) superfamily. UNG family.</text>
</comment>
<dbReference type="Gene3D" id="3.40.470.10">
    <property type="entry name" value="Uracil-DNA glycosylase-like domain"/>
    <property type="match status" value="1"/>
</dbReference>
<evidence type="ECO:0000259" key="11">
    <source>
        <dbReference type="SMART" id="SM00986"/>
    </source>
</evidence>
<comment type="function">
    <text evidence="2 8 10">Excises uracil residues from the DNA which can arise as a result of misincorporation of dUMP residues by DNA polymerase or due to deamination of cytosine.</text>
</comment>
<dbReference type="SMART" id="SM00987">
    <property type="entry name" value="UreE_C"/>
    <property type="match status" value="1"/>
</dbReference>
<dbReference type="EMBL" id="BJXB01000008">
    <property type="protein sequence ID" value="GEM46601.1"/>
    <property type="molecule type" value="Genomic_DNA"/>
</dbReference>
<dbReference type="GO" id="GO:0004844">
    <property type="term" value="F:uracil DNA N-glycosylase activity"/>
    <property type="evidence" value="ECO:0007669"/>
    <property type="project" value="UniProtKB-UniRule"/>
</dbReference>
<comment type="subcellular location">
    <subcellularLocation>
        <location evidence="8">Cytoplasm</location>
    </subcellularLocation>
</comment>
<evidence type="ECO:0000256" key="8">
    <source>
        <dbReference type="HAMAP-Rule" id="MF_00148"/>
    </source>
</evidence>
<dbReference type="SMART" id="SM00986">
    <property type="entry name" value="UDG"/>
    <property type="match status" value="1"/>
</dbReference>
<dbReference type="PROSITE" id="PS00130">
    <property type="entry name" value="U_DNA_GLYCOSYLASE"/>
    <property type="match status" value="1"/>
</dbReference>
<accession>A0A511N2G1</accession>
<dbReference type="NCBIfam" id="TIGR00628">
    <property type="entry name" value="ung"/>
    <property type="match status" value="1"/>
</dbReference>
<feature type="active site" description="Proton acceptor" evidence="8 9">
    <location>
        <position position="67"/>
    </location>
</feature>
<keyword evidence="5 8" id="KW-0227">DNA damage</keyword>
<dbReference type="Proteomes" id="UP000321306">
    <property type="component" value="Unassembled WGS sequence"/>
</dbReference>
<evidence type="ECO:0000256" key="5">
    <source>
        <dbReference type="ARBA" id="ARBA00022763"/>
    </source>
</evidence>